<dbReference type="InterPro" id="IPR012334">
    <property type="entry name" value="Pectin_lyas_fold"/>
</dbReference>
<evidence type="ECO:0000313" key="7">
    <source>
        <dbReference type="EMBL" id="KAI1704794.1"/>
    </source>
</evidence>
<dbReference type="NCBIfam" id="NF033679">
    <property type="entry name" value="DNRLRE_dom"/>
    <property type="match status" value="1"/>
</dbReference>
<gene>
    <name evidence="7" type="ORF">DdX_14014</name>
</gene>
<dbReference type="InterPro" id="IPR006626">
    <property type="entry name" value="PbH1"/>
</dbReference>
<dbReference type="SMART" id="SM00710">
    <property type="entry name" value="PbH1"/>
    <property type="match status" value="6"/>
</dbReference>
<feature type="chain" id="PRO_5041984040" evidence="4">
    <location>
        <begin position="20"/>
        <end position="732"/>
    </location>
</feature>
<evidence type="ECO:0000256" key="2">
    <source>
        <dbReference type="ARBA" id="ARBA00022525"/>
    </source>
</evidence>
<dbReference type="Pfam" id="PF24517">
    <property type="entry name" value="CBM96"/>
    <property type="match status" value="1"/>
</dbReference>
<dbReference type="SUPFAM" id="SSF51126">
    <property type="entry name" value="Pectin lyase-like"/>
    <property type="match status" value="1"/>
</dbReference>
<dbReference type="InterPro" id="IPR007742">
    <property type="entry name" value="NosD_dom"/>
</dbReference>
<proteinExistence type="predicted"/>
<reference evidence="7" key="1">
    <citation type="submission" date="2022-01" db="EMBL/GenBank/DDBJ databases">
        <title>Genome Sequence Resource for Two Populations of Ditylenchus destructor, the Migratory Endoparasitic Phytonematode.</title>
        <authorList>
            <person name="Zhang H."/>
            <person name="Lin R."/>
            <person name="Xie B."/>
        </authorList>
    </citation>
    <scope>NUCLEOTIDE SEQUENCE</scope>
    <source>
        <strain evidence="7">BazhouSP</strain>
    </source>
</reference>
<sequence>MESLFPLALLLLSLLRTDAFNTASFSMADTNYPIPAGAVFVSPSGNDANAGTEAAPLKNPVTAVSRAASGGTIVFRAGLYYEAELGKITKKVTLQPYPHEKAYLLGSAPVSGWVLEGAIWRKSGWTNPLEPTTCPAEAIDPSYPNACMPEQVFVAGNPLSQVSSKAAVTTGKFFMDTANSALYIGTNPTNQLVEVSTKWRAFQFDTGAEGSVVRGLGIAHYAPHWDESQLAAVISNAASVTFESNLFTQNAGTALGIFKPDNIVRSNYIGYNGYRGVNGNRCDRTQFVGNTVDNNNQEHFRIDSCGGYCTVAGIKVAHTDNLVVAYNYFRNNIGTGFWCDLGCTDAVVTKNVATGNLKHGLYYEVSSRAIIASNIIANNKYNGLKISGSDQVRVYNNDFVKNGNNLGIFDDPRLPADADPNYSAVLGLSWNTANTEIRNNLFSNGVSTFLDGNETPQKTSPQMISAMDHNGWYRASSTSPPNLVHWCDSGCADFSTHQNFVSATGRDAVPPSIVVENAANPFFVNEAAGDYNLLASSPAQSSGAALPSDIASALGVASSPVDMGALDWRGKTSAPAPQPTSLSIVASDDATIMQGTPTTNYGTNAELIADVDPRSDFLIKFSISGIGTRAVTKALLVLTATDAGKDGATVNKATHNNWNQGSVTWNSAPWIESPALATLPLIADGVTYSVDVTSMVSADGIYSIRVIQPSVEGIRFSSLEGASKPRLDITVQ</sequence>
<feature type="domain" description="Periplasmic copper-binding protein NosD beta helix" evidence="5">
    <location>
        <begin position="297"/>
        <end position="453"/>
    </location>
</feature>
<dbReference type="Proteomes" id="UP001201812">
    <property type="component" value="Unassembled WGS sequence"/>
</dbReference>
<feature type="domain" description="Carbohydrate-binding module family 96" evidence="6">
    <location>
        <begin position="584"/>
        <end position="730"/>
    </location>
</feature>
<dbReference type="InterPro" id="IPR055372">
    <property type="entry name" value="CBM96"/>
</dbReference>
<keyword evidence="8" id="KW-1185">Reference proteome</keyword>
<evidence type="ECO:0000313" key="8">
    <source>
        <dbReference type="Proteomes" id="UP001201812"/>
    </source>
</evidence>
<dbReference type="Pfam" id="PF05048">
    <property type="entry name" value="NosD"/>
    <property type="match status" value="1"/>
</dbReference>
<accession>A0AAD4MV96</accession>
<name>A0AAD4MV96_9BILA</name>
<dbReference type="EMBL" id="JAKKPZ010000063">
    <property type="protein sequence ID" value="KAI1704794.1"/>
    <property type="molecule type" value="Genomic_DNA"/>
</dbReference>
<comment type="caution">
    <text evidence="7">The sequence shown here is derived from an EMBL/GenBank/DDBJ whole genome shotgun (WGS) entry which is preliminary data.</text>
</comment>
<organism evidence="7 8">
    <name type="scientific">Ditylenchus destructor</name>
    <dbReference type="NCBI Taxonomy" id="166010"/>
    <lineage>
        <taxon>Eukaryota</taxon>
        <taxon>Metazoa</taxon>
        <taxon>Ecdysozoa</taxon>
        <taxon>Nematoda</taxon>
        <taxon>Chromadorea</taxon>
        <taxon>Rhabditida</taxon>
        <taxon>Tylenchina</taxon>
        <taxon>Tylenchomorpha</taxon>
        <taxon>Sphaerularioidea</taxon>
        <taxon>Anguinidae</taxon>
        <taxon>Anguininae</taxon>
        <taxon>Ditylenchus</taxon>
    </lineage>
</organism>
<dbReference type="Gene3D" id="2.160.20.10">
    <property type="entry name" value="Single-stranded right-handed beta-helix, Pectin lyase-like"/>
    <property type="match status" value="2"/>
</dbReference>
<evidence type="ECO:0000256" key="3">
    <source>
        <dbReference type="ARBA" id="ARBA00022729"/>
    </source>
</evidence>
<keyword evidence="3 4" id="KW-0732">Signal</keyword>
<evidence type="ECO:0000256" key="1">
    <source>
        <dbReference type="ARBA" id="ARBA00004613"/>
    </source>
</evidence>
<protein>
    <submittedName>
        <fullName evidence="7">Right handed beta helix region domain-containing protein</fullName>
    </submittedName>
</protein>
<keyword evidence="2" id="KW-0964">Secreted</keyword>
<dbReference type="InterPro" id="IPR011050">
    <property type="entry name" value="Pectin_lyase_fold/virulence"/>
</dbReference>
<evidence type="ECO:0000259" key="6">
    <source>
        <dbReference type="Pfam" id="PF24517"/>
    </source>
</evidence>
<evidence type="ECO:0000259" key="5">
    <source>
        <dbReference type="Pfam" id="PF05048"/>
    </source>
</evidence>
<dbReference type="GO" id="GO:0005576">
    <property type="term" value="C:extracellular region"/>
    <property type="evidence" value="ECO:0007669"/>
    <property type="project" value="UniProtKB-SubCell"/>
</dbReference>
<dbReference type="AlphaFoldDB" id="A0AAD4MV96"/>
<evidence type="ECO:0000256" key="4">
    <source>
        <dbReference type="SAM" id="SignalP"/>
    </source>
</evidence>
<comment type="subcellular location">
    <subcellularLocation>
        <location evidence="1">Secreted</location>
    </subcellularLocation>
</comment>
<feature type="signal peptide" evidence="4">
    <location>
        <begin position="1"/>
        <end position="19"/>
    </location>
</feature>